<evidence type="ECO:0000256" key="6">
    <source>
        <dbReference type="ARBA" id="ARBA00022884"/>
    </source>
</evidence>
<evidence type="ECO:0000256" key="7">
    <source>
        <dbReference type="HAMAP-Rule" id="MF_00227"/>
    </source>
</evidence>
<dbReference type="PROSITE" id="PS00648">
    <property type="entry name" value="RIBONUCLEASE_P"/>
    <property type="match status" value="1"/>
</dbReference>
<keyword evidence="6 7" id="KW-0694">RNA-binding</keyword>
<evidence type="ECO:0000256" key="3">
    <source>
        <dbReference type="ARBA" id="ARBA00022722"/>
    </source>
</evidence>
<dbReference type="PANTHER" id="PTHR33992">
    <property type="entry name" value="RIBONUCLEASE P PROTEIN COMPONENT"/>
    <property type="match status" value="1"/>
</dbReference>
<organism evidence="9 10">
    <name type="scientific">[Mycobacterium] kokjensenii</name>
    <dbReference type="NCBI Taxonomy" id="3064287"/>
    <lineage>
        <taxon>Bacteria</taxon>
        <taxon>Bacillati</taxon>
        <taxon>Actinomycetota</taxon>
        <taxon>Actinomycetes</taxon>
        <taxon>Mycobacteriales</taxon>
        <taxon>Mycobacteriaceae</taxon>
        <taxon>Mycolicibacter</taxon>
    </lineage>
</organism>
<comment type="function">
    <text evidence="1 7">RNaseP catalyzes the removal of the 5'-leader sequence from pre-tRNA to produce the mature 5'-terminus. It can also cleave other RNA substrates such as 4.5S RNA. The protein component plays an auxiliary but essential role in vivo by binding to the 5'-leader sequence and broadening the substrate specificity of the ribozyme.</text>
</comment>
<evidence type="ECO:0000256" key="5">
    <source>
        <dbReference type="ARBA" id="ARBA00022801"/>
    </source>
</evidence>
<comment type="catalytic activity">
    <reaction evidence="7">
        <text>Endonucleolytic cleavage of RNA, removing 5'-extranucleotides from tRNA precursor.</text>
        <dbReference type="EC" id="3.1.26.5"/>
    </reaction>
</comment>
<reference evidence="9 10" key="1">
    <citation type="submission" date="2023-08" db="EMBL/GenBank/DDBJ databases">
        <authorList>
            <person name="Folkvardsen B D."/>
            <person name="Norman A."/>
        </authorList>
    </citation>
    <scope>NUCLEOTIDE SEQUENCE [LARGE SCALE GENOMIC DNA]</scope>
    <source>
        <strain evidence="9 10">Mu0083</strain>
    </source>
</reference>
<dbReference type="InterPro" id="IPR014721">
    <property type="entry name" value="Ribsml_uS5_D2-typ_fold_subgr"/>
</dbReference>
<protein>
    <recommendedName>
        <fullName evidence="7 8">Ribonuclease P protein component</fullName>
        <shortName evidence="7">RNase P protein</shortName>
        <shortName evidence="7">RNaseP protein</shortName>
        <ecNumber evidence="7 8">3.1.26.5</ecNumber>
    </recommendedName>
    <alternativeName>
        <fullName evidence="7">Protein C5</fullName>
    </alternativeName>
</protein>
<dbReference type="GO" id="GO:0004526">
    <property type="term" value="F:ribonuclease P activity"/>
    <property type="evidence" value="ECO:0007669"/>
    <property type="project" value="UniProtKB-EC"/>
</dbReference>
<evidence type="ECO:0000313" key="9">
    <source>
        <dbReference type="EMBL" id="CAJ1506601.1"/>
    </source>
</evidence>
<keyword evidence="3 7" id="KW-0540">Nuclease</keyword>
<dbReference type="SUPFAM" id="SSF54211">
    <property type="entry name" value="Ribosomal protein S5 domain 2-like"/>
    <property type="match status" value="1"/>
</dbReference>
<evidence type="ECO:0000313" key="10">
    <source>
        <dbReference type="Proteomes" id="UP001190336"/>
    </source>
</evidence>
<dbReference type="Proteomes" id="UP001190336">
    <property type="component" value="Chromosome"/>
</dbReference>
<gene>
    <name evidence="7 9" type="primary">rnpA</name>
    <name evidence="9" type="ORF">MU0083_003986</name>
</gene>
<dbReference type="Pfam" id="PF00825">
    <property type="entry name" value="Ribonuclease_P"/>
    <property type="match status" value="1"/>
</dbReference>
<evidence type="ECO:0000256" key="8">
    <source>
        <dbReference type="NCBIfam" id="TIGR00188"/>
    </source>
</evidence>
<keyword evidence="4 7" id="KW-0255">Endonuclease</keyword>
<dbReference type="Gene3D" id="3.30.230.10">
    <property type="match status" value="1"/>
</dbReference>
<keyword evidence="10" id="KW-1185">Reference proteome</keyword>
<dbReference type="EC" id="3.1.26.5" evidence="7 8"/>
<accession>A0ABN9NKI2</accession>
<dbReference type="InterPro" id="IPR020539">
    <property type="entry name" value="RNase_P_CS"/>
</dbReference>
<keyword evidence="5 7" id="KW-0378">Hydrolase</keyword>
<evidence type="ECO:0000256" key="1">
    <source>
        <dbReference type="ARBA" id="ARBA00002663"/>
    </source>
</evidence>
<dbReference type="InterPro" id="IPR020568">
    <property type="entry name" value="Ribosomal_Su5_D2-typ_SF"/>
</dbReference>
<dbReference type="NCBIfam" id="TIGR00188">
    <property type="entry name" value="rnpA"/>
    <property type="match status" value="1"/>
</dbReference>
<evidence type="ECO:0000256" key="4">
    <source>
        <dbReference type="ARBA" id="ARBA00022759"/>
    </source>
</evidence>
<sequence>MLPAQYRMRRSADFGATVRQGRRAVQPDLVLYSRRSDVSGRSASDAAAMASPRVGLIIAKSVGSAVDRHRVARRLRHVLRDVLEELDPGEQLVIRALPGSSGVSFAELTTQVRAGLRGVHRVPSAVCR</sequence>
<comment type="subunit">
    <text evidence="7">Consists of a catalytic RNA component (M1 or rnpB) and a protein subunit.</text>
</comment>
<evidence type="ECO:0000256" key="2">
    <source>
        <dbReference type="ARBA" id="ARBA00022694"/>
    </source>
</evidence>
<proteinExistence type="inferred from homology"/>
<dbReference type="EMBL" id="OY726394">
    <property type="protein sequence ID" value="CAJ1506601.1"/>
    <property type="molecule type" value="Genomic_DNA"/>
</dbReference>
<dbReference type="PANTHER" id="PTHR33992:SF1">
    <property type="entry name" value="RIBONUCLEASE P PROTEIN COMPONENT"/>
    <property type="match status" value="1"/>
</dbReference>
<dbReference type="InterPro" id="IPR000100">
    <property type="entry name" value="RNase_P"/>
</dbReference>
<keyword evidence="2 7" id="KW-0819">tRNA processing</keyword>
<name>A0ABN9NKI2_9MYCO</name>
<comment type="similarity">
    <text evidence="7">Belongs to the RnpA family.</text>
</comment>
<dbReference type="HAMAP" id="MF_00227">
    <property type="entry name" value="RNase_P"/>
    <property type="match status" value="1"/>
</dbReference>
<dbReference type="RefSeq" id="WP_308474639.1">
    <property type="nucleotide sequence ID" value="NZ_OY726394.1"/>
</dbReference>